<protein>
    <recommendedName>
        <fullName evidence="3">Secreted protein</fullName>
    </recommendedName>
</protein>
<organism evidence="1 2">
    <name type="scientific">Nesidiocoris tenuis</name>
    <dbReference type="NCBI Taxonomy" id="355587"/>
    <lineage>
        <taxon>Eukaryota</taxon>
        <taxon>Metazoa</taxon>
        <taxon>Ecdysozoa</taxon>
        <taxon>Arthropoda</taxon>
        <taxon>Hexapoda</taxon>
        <taxon>Insecta</taxon>
        <taxon>Pterygota</taxon>
        <taxon>Neoptera</taxon>
        <taxon>Paraneoptera</taxon>
        <taxon>Hemiptera</taxon>
        <taxon>Heteroptera</taxon>
        <taxon>Panheteroptera</taxon>
        <taxon>Cimicomorpha</taxon>
        <taxon>Miridae</taxon>
        <taxon>Dicyphina</taxon>
        <taxon>Nesidiocoris</taxon>
    </lineage>
</organism>
<evidence type="ECO:0008006" key="3">
    <source>
        <dbReference type="Google" id="ProtNLM"/>
    </source>
</evidence>
<dbReference type="Proteomes" id="UP001307889">
    <property type="component" value="Chromosome 6"/>
</dbReference>
<gene>
    <name evidence="1" type="ORF">NTJ_08217</name>
</gene>
<accession>A0ABN7AT79</accession>
<evidence type="ECO:0000313" key="2">
    <source>
        <dbReference type="Proteomes" id="UP001307889"/>
    </source>
</evidence>
<evidence type="ECO:0000313" key="1">
    <source>
        <dbReference type="EMBL" id="BES95405.1"/>
    </source>
</evidence>
<keyword evidence="2" id="KW-1185">Reference proteome</keyword>
<name>A0ABN7AT79_9HEMI</name>
<reference evidence="1 2" key="1">
    <citation type="submission" date="2023-09" db="EMBL/GenBank/DDBJ databases">
        <title>Nesidiocoris tenuis whole genome shotgun sequence.</title>
        <authorList>
            <person name="Shibata T."/>
            <person name="Shimoda M."/>
            <person name="Kobayashi T."/>
            <person name="Uehara T."/>
        </authorList>
    </citation>
    <scope>NUCLEOTIDE SEQUENCE [LARGE SCALE GENOMIC DNA]</scope>
    <source>
        <strain evidence="1 2">Japan</strain>
    </source>
</reference>
<dbReference type="EMBL" id="AP028914">
    <property type="protein sequence ID" value="BES95405.1"/>
    <property type="molecule type" value="Genomic_DNA"/>
</dbReference>
<proteinExistence type="predicted"/>
<sequence length="78" mass="8996">MRPKAREETLISFLSYCAGSAGFRTGAPPPPTRRPRIGDRRRRECPHCACADHPRDANGNFERRFCFSATTRIRRINY</sequence>